<evidence type="ECO:0000256" key="5">
    <source>
        <dbReference type="ARBA" id="ARBA00022723"/>
    </source>
</evidence>
<dbReference type="EMBL" id="JARRAG010000002">
    <property type="protein sequence ID" value="MDG3005573.1"/>
    <property type="molecule type" value="Genomic_DNA"/>
</dbReference>
<proteinExistence type="predicted"/>
<evidence type="ECO:0000256" key="3">
    <source>
        <dbReference type="ARBA" id="ARBA00022617"/>
    </source>
</evidence>
<feature type="transmembrane region" description="Helical" evidence="10">
    <location>
        <begin position="492"/>
        <end position="511"/>
    </location>
</feature>
<feature type="transmembrane region" description="Helical" evidence="10">
    <location>
        <begin position="182"/>
        <end position="203"/>
    </location>
</feature>
<comment type="caution">
    <text evidence="12">The sequence shown here is derived from an EMBL/GenBank/DDBJ whole genome shotgun (WGS) entry which is preliminary data.</text>
</comment>
<keyword evidence="5" id="KW-0479">Metal-binding</keyword>
<keyword evidence="3" id="KW-0349">Heme</keyword>
<feature type="transmembrane region" description="Helical" evidence="10">
    <location>
        <begin position="145"/>
        <end position="166"/>
    </location>
</feature>
<keyword evidence="13" id="KW-1185">Reference proteome</keyword>
<organism evidence="12 13">
    <name type="scientific">Paludisphaera mucosa</name>
    <dbReference type="NCBI Taxonomy" id="3030827"/>
    <lineage>
        <taxon>Bacteria</taxon>
        <taxon>Pseudomonadati</taxon>
        <taxon>Planctomycetota</taxon>
        <taxon>Planctomycetia</taxon>
        <taxon>Isosphaerales</taxon>
        <taxon>Isosphaeraceae</taxon>
        <taxon>Paludisphaera</taxon>
    </lineage>
</organism>
<name>A0ABT6FDA3_9BACT</name>
<feature type="transmembrane region" description="Helical" evidence="10">
    <location>
        <begin position="210"/>
        <end position="228"/>
    </location>
</feature>
<reference evidence="12 13" key="1">
    <citation type="submission" date="2023-03" db="EMBL/GenBank/DDBJ databases">
        <title>Paludisphaera mucosa sp. nov. a novel planctomycete from northern fen.</title>
        <authorList>
            <person name="Ivanova A."/>
        </authorList>
    </citation>
    <scope>NUCLEOTIDE SEQUENCE [LARGE SCALE GENOMIC DNA]</scope>
    <source>
        <strain evidence="12 13">Pla2</strain>
    </source>
</reference>
<feature type="transmembrane region" description="Helical" evidence="10">
    <location>
        <begin position="243"/>
        <end position="260"/>
    </location>
</feature>
<evidence type="ECO:0000256" key="9">
    <source>
        <dbReference type="ARBA" id="ARBA00023136"/>
    </source>
</evidence>
<feature type="transmembrane region" description="Helical" evidence="10">
    <location>
        <begin position="84"/>
        <end position="105"/>
    </location>
</feature>
<evidence type="ECO:0000256" key="4">
    <source>
        <dbReference type="ARBA" id="ARBA00022692"/>
    </source>
</evidence>
<sequence>MHQDVTPEVLAGLAWYYLLASALNAAASGYVAYHEMVAEGASREGLAPRTRRFPEWLSLAVVGLYGAALVTVPFRWLLPGGLTVAYGLASLANGLLALTAGADAAHFAEVHGSSGTQADETAGGGPSLDDHVPAVGLGGPINRTLWSLVWSVVAVVFQAIGLTYFFKGPLILPRFVRAGVDYAAGPTTVFLGATLLFAAVVAFRRVFAGGLVAFGIVDLALLAFGLSLTDADFREIVAKPDNVPIVGLIVLVAGFTWFALRRAVINDARREADLPVLEALEPDKVLTWPDLVYTELICMVALTLFLIVWAVVLPAPLEQPAKATEAPNPSKAPWYFLGLQEMLVYFDPWLAGVAFPSLIILGLCAIPYIDANKEGSGYYTIAARPFAYVVFLFGFLVLWIVLIVLGTFLRGPNWNFFGPYERWEPHKVVPLNNVDLSDLVWVRALGRAKPSWALLREAPGLALLAFYLLALPPVLLRTVFQDYRARAGLTRSLTTVVLLLMMAALPLKMILRWTLNLKYVIAIPGFNI</sequence>
<comment type="subcellular location">
    <subcellularLocation>
        <location evidence="1">Membrane</location>
        <topology evidence="1">Multi-pass membrane protein</topology>
    </subcellularLocation>
</comment>
<feature type="transmembrane region" description="Helical" evidence="10">
    <location>
        <begin position="56"/>
        <end position="78"/>
    </location>
</feature>
<dbReference type="SUPFAM" id="SSF81648">
    <property type="entry name" value="a domain/subunit of cytochrome bc1 complex (Ubiquinol-cytochrome c reductase)"/>
    <property type="match status" value="1"/>
</dbReference>
<keyword evidence="7 10" id="KW-1133">Transmembrane helix</keyword>
<dbReference type="Proteomes" id="UP001216907">
    <property type="component" value="Unassembled WGS sequence"/>
</dbReference>
<evidence type="ECO:0000256" key="8">
    <source>
        <dbReference type="ARBA" id="ARBA00023004"/>
    </source>
</evidence>
<feature type="transmembrane region" description="Helical" evidence="10">
    <location>
        <begin position="460"/>
        <end position="480"/>
    </location>
</feature>
<dbReference type="InterPro" id="IPR036150">
    <property type="entry name" value="Cyt_b/b6_C_sf"/>
</dbReference>
<dbReference type="Gene3D" id="1.20.810.10">
    <property type="entry name" value="Cytochrome Bc1 Complex, Chain C"/>
    <property type="match status" value="1"/>
</dbReference>
<evidence type="ECO:0000256" key="1">
    <source>
        <dbReference type="ARBA" id="ARBA00004141"/>
    </source>
</evidence>
<protein>
    <recommendedName>
        <fullName evidence="11">Cytochrome b/b6 C-terminal region profile domain-containing protein</fullName>
    </recommendedName>
</protein>
<dbReference type="InterPro" id="IPR027387">
    <property type="entry name" value="Cytb/b6-like_sf"/>
</dbReference>
<feature type="domain" description="Cytochrome b/b6 C-terminal region profile" evidence="11">
    <location>
        <begin position="321"/>
        <end position="400"/>
    </location>
</feature>
<evidence type="ECO:0000256" key="10">
    <source>
        <dbReference type="SAM" id="Phobius"/>
    </source>
</evidence>
<accession>A0ABT6FDA3</accession>
<dbReference type="RefSeq" id="WP_277861904.1">
    <property type="nucleotide sequence ID" value="NZ_JARRAG010000002.1"/>
</dbReference>
<feature type="transmembrane region" description="Helical" evidence="10">
    <location>
        <begin position="14"/>
        <end position="33"/>
    </location>
</feature>
<feature type="transmembrane region" description="Helical" evidence="10">
    <location>
        <begin position="349"/>
        <end position="369"/>
    </location>
</feature>
<evidence type="ECO:0000313" key="13">
    <source>
        <dbReference type="Proteomes" id="UP001216907"/>
    </source>
</evidence>
<keyword evidence="8" id="KW-0408">Iron</keyword>
<keyword evidence="6" id="KW-0249">Electron transport</keyword>
<evidence type="ECO:0000259" key="11">
    <source>
        <dbReference type="Pfam" id="PF00032"/>
    </source>
</evidence>
<keyword evidence="2" id="KW-0813">Transport</keyword>
<keyword evidence="9 10" id="KW-0472">Membrane</keyword>
<feature type="transmembrane region" description="Helical" evidence="10">
    <location>
        <begin position="291"/>
        <end position="312"/>
    </location>
</feature>
<evidence type="ECO:0000313" key="12">
    <source>
        <dbReference type="EMBL" id="MDG3005573.1"/>
    </source>
</evidence>
<evidence type="ECO:0000256" key="7">
    <source>
        <dbReference type="ARBA" id="ARBA00022989"/>
    </source>
</evidence>
<dbReference type="Pfam" id="PF00032">
    <property type="entry name" value="Cytochrom_B_C"/>
    <property type="match status" value="1"/>
</dbReference>
<keyword evidence="4 10" id="KW-0812">Transmembrane</keyword>
<dbReference type="InterPro" id="IPR005798">
    <property type="entry name" value="Cyt_b/b6_C"/>
</dbReference>
<gene>
    <name evidence="12" type="ORF">PZE19_17435</name>
</gene>
<feature type="transmembrane region" description="Helical" evidence="10">
    <location>
        <begin position="381"/>
        <end position="409"/>
    </location>
</feature>
<evidence type="ECO:0000256" key="6">
    <source>
        <dbReference type="ARBA" id="ARBA00022982"/>
    </source>
</evidence>
<evidence type="ECO:0000256" key="2">
    <source>
        <dbReference type="ARBA" id="ARBA00022448"/>
    </source>
</evidence>